<evidence type="ECO:0000313" key="1">
    <source>
        <dbReference type="EMBL" id="GAG89120.1"/>
    </source>
</evidence>
<sequence>MKGKGQVLSEAILIFIALALVGQTFFAMATTEKSRTLAINVPDKLLELYSSAENFEFYAVEAGGLSV</sequence>
<organism evidence="1">
    <name type="scientific">marine sediment metagenome</name>
    <dbReference type="NCBI Taxonomy" id="412755"/>
    <lineage>
        <taxon>unclassified sequences</taxon>
        <taxon>metagenomes</taxon>
        <taxon>ecological metagenomes</taxon>
    </lineage>
</organism>
<name>X1B2E5_9ZZZZ</name>
<protein>
    <submittedName>
        <fullName evidence="1">Uncharacterized protein</fullName>
    </submittedName>
</protein>
<proteinExistence type="predicted"/>
<reference evidence="1" key="1">
    <citation type="journal article" date="2014" name="Front. Microbiol.">
        <title>High frequency of phylogenetically diverse reductive dehalogenase-homologous genes in deep subseafloor sedimentary metagenomes.</title>
        <authorList>
            <person name="Kawai M."/>
            <person name="Futagami T."/>
            <person name="Toyoda A."/>
            <person name="Takaki Y."/>
            <person name="Nishi S."/>
            <person name="Hori S."/>
            <person name="Arai W."/>
            <person name="Tsubouchi T."/>
            <person name="Morono Y."/>
            <person name="Uchiyama I."/>
            <person name="Ito T."/>
            <person name="Fujiyama A."/>
            <person name="Inagaki F."/>
            <person name="Takami H."/>
        </authorList>
    </citation>
    <scope>NUCLEOTIDE SEQUENCE</scope>
    <source>
        <strain evidence="1">Expedition CK06-06</strain>
    </source>
</reference>
<dbReference type="EMBL" id="BART01010492">
    <property type="protein sequence ID" value="GAG89120.1"/>
    <property type="molecule type" value="Genomic_DNA"/>
</dbReference>
<comment type="caution">
    <text evidence="1">The sequence shown here is derived from an EMBL/GenBank/DDBJ whole genome shotgun (WGS) entry which is preliminary data.</text>
</comment>
<feature type="non-terminal residue" evidence="1">
    <location>
        <position position="67"/>
    </location>
</feature>
<dbReference type="AlphaFoldDB" id="X1B2E5"/>
<accession>X1B2E5</accession>
<gene>
    <name evidence="1" type="ORF">S01H4_22782</name>
</gene>